<name>A0A430QZZ1_THESC</name>
<dbReference type="InterPro" id="IPR036900">
    <property type="entry name" value="A-D-PHexomutase_C_sf"/>
</dbReference>
<dbReference type="Pfam" id="PF02878">
    <property type="entry name" value="PGM_PMM_I"/>
    <property type="match status" value="1"/>
</dbReference>
<evidence type="ECO:0000256" key="2">
    <source>
        <dbReference type="ARBA" id="ARBA00010231"/>
    </source>
</evidence>
<dbReference type="GO" id="GO:0008973">
    <property type="term" value="F:phosphopentomutase activity"/>
    <property type="evidence" value="ECO:0007669"/>
    <property type="project" value="TreeGrafter"/>
</dbReference>
<dbReference type="PANTHER" id="PTHR45745:SF1">
    <property type="entry name" value="PHOSPHOGLUCOMUTASE 2B-RELATED"/>
    <property type="match status" value="1"/>
</dbReference>
<organism evidence="12 13">
    <name type="scientific">Thermus scotoductus</name>
    <dbReference type="NCBI Taxonomy" id="37636"/>
    <lineage>
        <taxon>Bacteria</taxon>
        <taxon>Thermotogati</taxon>
        <taxon>Deinococcota</taxon>
        <taxon>Deinococci</taxon>
        <taxon>Thermales</taxon>
        <taxon>Thermaceae</taxon>
        <taxon>Thermus</taxon>
    </lineage>
</organism>
<dbReference type="Gene3D" id="3.30.310.50">
    <property type="entry name" value="Alpha-D-phosphohexomutase, C-terminal domain"/>
    <property type="match status" value="1"/>
</dbReference>
<dbReference type="GO" id="GO:0000287">
    <property type="term" value="F:magnesium ion binding"/>
    <property type="evidence" value="ECO:0007669"/>
    <property type="project" value="InterPro"/>
</dbReference>
<dbReference type="GO" id="GO:0006166">
    <property type="term" value="P:purine ribonucleoside salvage"/>
    <property type="evidence" value="ECO:0007669"/>
    <property type="project" value="TreeGrafter"/>
</dbReference>
<reference evidence="12 13" key="1">
    <citation type="journal article" date="2019" name="Extremophiles">
        <title>Biogeography of thermophiles and predominance of Thermus scotoductus in domestic water heaters.</title>
        <authorList>
            <person name="Wilpiszeski R.L."/>
            <person name="Zhang Z."/>
            <person name="House C.H."/>
        </authorList>
    </citation>
    <scope>NUCLEOTIDE SEQUENCE [LARGE SCALE GENOMIC DNA]</scope>
    <source>
        <strain evidence="12 13">32_S32</strain>
    </source>
</reference>
<dbReference type="GO" id="GO:0005975">
    <property type="term" value="P:carbohydrate metabolic process"/>
    <property type="evidence" value="ECO:0007669"/>
    <property type="project" value="InterPro"/>
</dbReference>
<evidence type="ECO:0000259" key="11">
    <source>
        <dbReference type="Pfam" id="PF02880"/>
    </source>
</evidence>
<dbReference type="InterPro" id="IPR005843">
    <property type="entry name" value="A-D-PHexomutase_C"/>
</dbReference>
<evidence type="ECO:0000259" key="9">
    <source>
        <dbReference type="Pfam" id="PF02878"/>
    </source>
</evidence>
<proteinExistence type="inferred from homology"/>
<keyword evidence="3" id="KW-0597">Phosphoprotein</keyword>
<dbReference type="AlphaFoldDB" id="A0A430QZZ1"/>
<evidence type="ECO:0000256" key="5">
    <source>
        <dbReference type="ARBA" id="ARBA00022842"/>
    </source>
</evidence>
<accession>A0A430QZZ1</accession>
<dbReference type="Pfam" id="PF02879">
    <property type="entry name" value="PGM_PMM_II"/>
    <property type="match status" value="1"/>
</dbReference>
<dbReference type="Pfam" id="PF02880">
    <property type="entry name" value="PGM_PMM_III"/>
    <property type="match status" value="1"/>
</dbReference>
<dbReference type="SUPFAM" id="SSF55957">
    <property type="entry name" value="Phosphoglucomutase, C-terminal domain"/>
    <property type="match status" value="1"/>
</dbReference>
<evidence type="ECO:0000256" key="6">
    <source>
        <dbReference type="ARBA" id="ARBA00023235"/>
    </source>
</evidence>
<protein>
    <submittedName>
        <fullName evidence="12">Phosphohexose mutase</fullName>
    </submittedName>
</protein>
<sequence>MRIRFGTEGFRGVIGKEFTFDVIRHLAGAYGLFLQERGETRVVVGHDTRFMAETFGRAFAAHLSGMGLEVFLLKGPVPTPLLSFAVRHLEAGGGVMVTASHNPPEYLGVKFKDSTGGPLAPESYKVLETLLLKKGPFKERPYKLLELKEEYFRALASVVDLERVARFHGVLYHDSMGGAGGGFLREFFRYVDLPIEVRPIREEPHPLFYGVNPEPIPSNLGVTQEIMASVEPPSVAVATDGDADRVGVVLPGGRFFNPHQVLCVLAFYRHSKGLKGRVVKNFAVTWLLDRLGERLGFRVTTTPIGFKWIKGEFLKGDVSLGGEESGGIGFPEHLPERDGILASLLLLESIGATASGPAEQFKEVEKLVGFTHAYDRLDLPLERPLDLSRLLEPRPLAGLVPVGVDTLDGVKWLYSDGWVLFRASGTEPVVRIYVEARSPDLVRALLRESRAFVEGV</sequence>
<keyword evidence="5 7" id="KW-0460">Magnesium</keyword>
<evidence type="ECO:0000313" key="13">
    <source>
        <dbReference type="Proteomes" id="UP000286910"/>
    </source>
</evidence>
<keyword evidence="6" id="KW-0413">Isomerase</keyword>
<feature type="domain" description="Alpha-D-phosphohexomutase C-terminal" evidence="8">
    <location>
        <begin position="402"/>
        <end position="446"/>
    </location>
</feature>
<comment type="similarity">
    <text evidence="2 7">Belongs to the phosphohexose mutase family.</text>
</comment>
<evidence type="ECO:0000259" key="8">
    <source>
        <dbReference type="Pfam" id="PF00408"/>
    </source>
</evidence>
<feature type="domain" description="Alpha-D-phosphohexomutase alpha/beta/alpha" evidence="11">
    <location>
        <begin position="257"/>
        <end position="363"/>
    </location>
</feature>
<evidence type="ECO:0000256" key="3">
    <source>
        <dbReference type="ARBA" id="ARBA00022553"/>
    </source>
</evidence>
<comment type="cofactor">
    <cofactor evidence="1">
        <name>Mg(2+)</name>
        <dbReference type="ChEBI" id="CHEBI:18420"/>
    </cofactor>
</comment>
<evidence type="ECO:0000256" key="7">
    <source>
        <dbReference type="RuleBase" id="RU004326"/>
    </source>
</evidence>
<evidence type="ECO:0000313" key="12">
    <source>
        <dbReference type="EMBL" id="RTH00712.1"/>
    </source>
</evidence>
<dbReference type="RefSeq" id="WP_126178473.1">
    <property type="nucleotide sequence ID" value="NZ_PELN01000367.1"/>
</dbReference>
<evidence type="ECO:0000256" key="1">
    <source>
        <dbReference type="ARBA" id="ARBA00001946"/>
    </source>
</evidence>
<dbReference type="InterPro" id="IPR005841">
    <property type="entry name" value="Alpha-D-phosphohexomutase_SF"/>
</dbReference>
<dbReference type="InterPro" id="IPR005845">
    <property type="entry name" value="A-D-PHexomutase_a/b/a-II"/>
</dbReference>
<dbReference type="Proteomes" id="UP000286910">
    <property type="component" value="Unassembled WGS sequence"/>
</dbReference>
<keyword evidence="4 7" id="KW-0479">Metal-binding</keyword>
<gene>
    <name evidence="12" type="ORF">CSW45_12695</name>
</gene>
<comment type="caution">
    <text evidence="12">The sequence shown here is derived from an EMBL/GenBank/DDBJ whole genome shotgun (WGS) entry which is preliminary data.</text>
</comment>
<dbReference type="EMBL" id="PELR01000382">
    <property type="protein sequence ID" value="RTH00712.1"/>
    <property type="molecule type" value="Genomic_DNA"/>
</dbReference>
<dbReference type="InterPro" id="IPR005844">
    <property type="entry name" value="A-D-PHexomutase_a/b/a-I"/>
</dbReference>
<dbReference type="InterPro" id="IPR016066">
    <property type="entry name" value="A-D-PHexomutase_CS"/>
</dbReference>
<dbReference type="SUPFAM" id="SSF53738">
    <property type="entry name" value="Phosphoglucomutase, first 3 domains"/>
    <property type="match status" value="3"/>
</dbReference>
<dbReference type="Gene3D" id="3.40.120.10">
    <property type="entry name" value="Alpha-D-Glucose-1,6-Bisphosphate, subunit A, domain 3"/>
    <property type="match status" value="3"/>
</dbReference>
<feature type="domain" description="Alpha-D-phosphohexomutase alpha/beta/alpha" evidence="10">
    <location>
        <begin position="149"/>
        <end position="250"/>
    </location>
</feature>
<feature type="domain" description="Alpha-D-phosphohexomutase alpha/beta/alpha" evidence="9">
    <location>
        <begin position="3"/>
        <end position="131"/>
    </location>
</feature>
<dbReference type="PANTHER" id="PTHR45745">
    <property type="entry name" value="PHOSPHOMANNOMUTASE 45A"/>
    <property type="match status" value="1"/>
</dbReference>
<evidence type="ECO:0000256" key="4">
    <source>
        <dbReference type="ARBA" id="ARBA00022723"/>
    </source>
</evidence>
<dbReference type="Pfam" id="PF00408">
    <property type="entry name" value="PGM_PMM_IV"/>
    <property type="match status" value="1"/>
</dbReference>
<dbReference type="PRINTS" id="PR00509">
    <property type="entry name" value="PGMPMM"/>
</dbReference>
<dbReference type="InterPro" id="IPR005846">
    <property type="entry name" value="A-D-PHexomutase_a/b/a-III"/>
</dbReference>
<dbReference type="InterPro" id="IPR016055">
    <property type="entry name" value="A-D-PHexomutase_a/b/a-I/II/III"/>
</dbReference>
<evidence type="ECO:0000259" key="10">
    <source>
        <dbReference type="Pfam" id="PF02879"/>
    </source>
</evidence>
<dbReference type="PROSITE" id="PS00710">
    <property type="entry name" value="PGM_PMM"/>
    <property type="match status" value="1"/>
</dbReference>